<dbReference type="OrthoDB" id="101614at2759"/>
<dbReference type="Gene3D" id="1.10.340.70">
    <property type="match status" value="1"/>
</dbReference>
<dbReference type="PANTHER" id="PTHR47266">
    <property type="entry name" value="ENDONUCLEASE-RELATED"/>
    <property type="match status" value="1"/>
</dbReference>
<keyword evidence="2" id="KW-0548">Nucleotidyltransferase</keyword>
<keyword evidence="3" id="KW-0540">Nuclease</keyword>
<dbReference type="Proteomes" id="UP000325315">
    <property type="component" value="Unassembled WGS sequence"/>
</dbReference>
<feature type="domain" description="Integrase zinc-binding" evidence="8">
    <location>
        <begin position="61"/>
        <end position="111"/>
    </location>
</feature>
<keyword evidence="5" id="KW-0378">Hydrolase</keyword>
<evidence type="ECO:0000256" key="2">
    <source>
        <dbReference type="ARBA" id="ARBA00022695"/>
    </source>
</evidence>
<feature type="domain" description="Reverse transcriptase RNase H-like" evidence="7">
    <location>
        <begin position="2"/>
        <end position="40"/>
    </location>
</feature>
<dbReference type="InterPro" id="IPR041373">
    <property type="entry name" value="RT_RNaseH"/>
</dbReference>
<evidence type="ECO:0000256" key="3">
    <source>
        <dbReference type="ARBA" id="ARBA00022722"/>
    </source>
</evidence>
<evidence type="ECO:0000256" key="5">
    <source>
        <dbReference type="ARBA" id="ARBA00022801"/>
    </source>
</evidence>
<dbReference type="GO" id="GO:0003676">
    <property type="term" value="F:nucleic acid binding"/>
    <property type="evidence" value="ECO:0007669"/>
    <property type="project" value="InterPro"/>
</dbReference>
<dbReference type="Pfam" id="PF17921">
    <property type="entry name" value="Integrase_H2C2"/>
    <property type="match status" value="1"/>
</dbReference>
<evidence type="ECO:0000256" key="6">
    <source>
        <dbReference type="ARBA" id="ARBA00022918"/>
    </source>
</evidence>
<comment type="caution">
    <text evidence="9">The sequence shown here is derived from an EMBL/GenBank/DDBJ whole genome shotgun (WGS) entry which is preliminary data.</text>
</comment>
<evidence type="ECO:0000256" key="4">
    <source>
        <dbReference type="ARBA" id="ARBA00022759"/>
    </source>
</evidence>
<dbReference type="AlphaFoldDB" id="A0A5B6VYA7"/>
<evidence type="ECO:0000259" key="8">
    <source>
        <dbReference type="Pfam" id="PF17921"/>
    </source>
</evidence>
<proteinExistence type="predicted"/>
<evidence type="ECO:0000259" key="7">
    <source>
        <dbReference type="Pfam" id="PF17917"/>
    </source>
</evidence>
<reference evidence="10" key="1">
    <citation type="journal article" date="2019" name="Plant Biotechnol. J.">
        <title>Genome sequencing of the Australian wild diploid species Gossypium australe highlights disease resistance and delayed gland morphogenesis.</title>
        <authorList>
            <person name="Cai Y."/>
            <person name="Cai X."/>
            <person name="Wang Q."/>
            <person name="Wang P."/>
            <person name="Zhang Y."/>
            <person name="Cai C."/>
            <person name="Xu Y."/>
            <person name="Wang K."/>
            <person name="Zhou Z."/>
            <person name="Wang C."/>
            <person name="Geng S."/>
            <person name="Li B."/>
            <person name="Dong Q."/>
            <person name="Hou Y."/>
            <person name="Wang H."/>
            <person name="Ai P."/>
            <person name="Liu Z."/>
            <person name="Yi F."/>
            <person name="Sun M."/>
            <person name="An G."/>
            <person name="Cheng J."/>
            <person name="Zhang Y."/>
            <person name="Shi Q."/>
            <person name="Xie Y."/>
            <person name="Shi X."/>
            <person name="Chang Y."/>
            <person name="Huang F."/>
            <person name="Chen Y."/>
            <person name="Hong S."/>
            <person name="Mi L."/>
            <person name="Sun Q."/>
            <person name="Zhang L."/>
            <person name="Zhou B."/>
            <person name="Peng R."/>
            <person name="Zhang X."/>
            <person name="Liu F."/>
        </authorList>
    </citation>
    <scope>NUCLEOTIDE SEQUENCE [LARGE SCALE GENOMIC DNA]</scope>
    <source>
        <strain evidence="10">cv. PA1801</strain>
    </source>
</reference>
<dbReference type="Pfam" id="PF17917">
    <property type="entry name" value="RT_RNaseH"/>
    <property type="match status" value="1"/>
</dbReference>
<evidence type="ECO:0000313" key="9">
    <source>
        <dbReference type="EMBL" id="KAA3473946.1"/>
    </source>
</evidence>
<dbReference type="GO" id="GO:0004519">
    <property type="term" value="F:endonuclease activity"/>
    <property type="evidence" value="ECO:0007669"/>
    <property type="project" value="UniProtKB-KW"/>
</dbReference>
<evidence type="ECO:0000313" key="10">
    <source>
        <dbReference type="Proteomes" id="UP000325315"/>
    </source>
</evidence>
<keyword evidence="6" id="KW-0695">RNA-directed DNA polymerase</keyword>
<name>A0A5B6VYA7_9ROSI</name>
<keyword evidence="1" id="KW-0808">Transferase</keyword>
<dbReference type="InterPro" id="IPR012337">
    <property type="entry name" value="RNaseH-like_sf"/>
</dbReference>
<protein>
    <submittedName>
        <fullName evidence="9">Retrovirus-related Pol polyprotein from transposon 412 family</fullName>
    </submittedName>
</protein>
<dbReference type="InterPro" id="IPR036397">
    <property type="entry name" value="RNaseH_sf"/>
</dbReference>
<evidence type="ECO:0000256" key="1">
    <source>
        <dbReference type="ARBA" id="ARBA00022679"/>
    </source>
</evidence>
<dbReference type="SUPFAM" id="SSF53098">
    <property type="entry name" value="Ribonuclease H-like"/>
    <property type="match status" value="1"/>
</dbReference>
<dbReference type="GO" id="GO:0003964">
    <property type="term" value="F:RNA-directed DNA polymerase activity"/>
    <property type="evidence" value="ECO:0007669"/>
    <property type="project" value="UniProtKB-KW"/>
</dbReference>
<dbReference type="InterPro" id="IPR041588">
    <property type="entry name" value="Integrase_H2C2"/>
</dbReference>
<gene>
    <name evidence="9" type="ORF">EPI10_024284</name>
</gene>
<organism evidence="9 10">
    <name type="scientific">Gossypium australe</name>
    <dbReference type="NCBI Taxonomy" id="47621"/>
    <lineage>
        <taxon>Eukaryota</taxon>
        <taxon>Viridiplantae</taxon>
        <taxon>Streptophyta</taxon>
        <taxon>Embryophyta</taxon>
        <taxon>Tracheophyta</taxon>
        <taxon>Spermatophyta</taxon>
        <taxon>Magnoliopsida</taxon>
        <taxon>eudicotyledons</taxon>
        <taxon>Gunneridae</taxon>
        <taxon>Pentapetalae</taxon>
        <taxon>rosids</taxon>
        <taxon>malvids</taxon>
        <taxon>Malvales</taxon>
        <taxon>Malvaceae</taxon>
        <taxon>Malvoideae</taxon>
        <taxon>Gossypium</taxon>
    </lineage>
</organism>
<keyword evidence="4" id="KW-0255">Endonuclease</keyword>
<dbReference type="GO" id="GO:0016787">
    <property type="term" value="F:hydrolase activity"/>
    <property type="evidence" value="ECO:0007669"/>
    <property type="project" value="UniProtKB-KW"/>
</dbReference>
<keyword evidence="10" id="KW-1185">Reference proteome</keyword>
<dbReference type="EMBL" id="SMMG02000005">
    <property type="protein sequence ID" value="KAA3473946.1"/>
    <property type="molecule type" value="Genomic_DNA"/>
</dbReference>
<sequence>MVFAFDKFKSYLVGTKVTVYTDHSAIKYLVTKKDAKPRLKARLEDGNIQTINEDFLDKRCVPDEKIQSILQHCHLAPYRGHFRGMRTIIKVLQSGFYWPSMFKDAYEFYRNVTVVKGRGNLSRRHEMPLQNILEIEFVALPSNDAKSVIKFLHKNIFTRFGTHCALISDEGSHFDCKFVSNALHRYRIFGKVVNPTHNKWSSRLDEAFWFYHTAFKTPLGMSPFKLVYGKPCNLPVELKLFSGKLKSRWSRPFEVAHLYLSRVVGVKDIKIGLTLKVNGQLLKHY</sequence>
<dbReference type="Gene3D" id="3.30.420.10">
    <property type="entry name" value="Ribonuclease H-like superfamily/Ribonuclease H"/>
    <property type="match status" value="1"/>
</dbReference>
<dbReference type="InterPro" id="IPR052160">
    <property type="entry name" value="Gypsy_RT_Integrase-like"/>
</dbReference>
<accession>A0A5B6VYA7</accession>